<organism evidence="7">
    <name type="scientific">Gymnodinialimonas phycosphaerae</name>
    <dbReference type="NCBI Taxonomy" id="2841589"/>
    <lineage>
        <taxon>Bacteria</taxon>
        <taxon>Pseudomonadati</taxon>
        <taxon>Pseudomonadota</taxon>
        <taxon>Alphaproteobacteria</taxon>
        <taxon>Rhodobacterales</taxon>
        <taxon>Paracoccaceae</taxon>
        <taxon>Gymnodinialimonas</taxon>
    </lineage>
</organism>
<evidence type="ECO:0000256" key="4">
    <source>
        <dbReference type="ARBA" id="ARBA00023239"/>
    </source>
</evidence>
<dbReference type="AlphaFoldDB" id="A0A975YF36"/>
<dbReference type="Gene3D" id="3.90.1590.10">
    <property type="entry name" value="glutathione-dependent formaldehyde- activating enzyme (gfa)"/>
    <property type="match status" value="1"/>
</dbReference>
<dbReference type="EMBL" id="JAIMBW010000001">
    <property type="protein sequence ID" value="MBY4894306.1"/>
    <property type="molecule type" value="Genomic_DNA"/>
</dbReference>
<keyword evidence="2" id="KW-0479">Metal-binding</keyword>
<proteinExistence type="inferred from homology"/>
<accession>A0A975YF36</accession>
<dbReference type="PROSITE" id="PS51891">
    <property type="entry name" value="CENP_V_GFA"/>
    <property type="match status" value="1"/>
</dbReference>
<gene>
    <name evidence="6" type="ORF">KUL25_16235</name>
    <name evidence="7" type="ORF">KUL25_16240</name>
</gene>
<evidence type="ECO:0000259" key="5">
    <source>
        <dbReference type="PROSITE" id="PS51891"/>
    </source>
</evidence>
<keyword evidence="4" id="KW-0456">Lyase</keyword>
<dbReference type="PANTHER" id="PTHR33337:SF40">
    <property type="entry name" value="CENP-V_GFA DOMAIN-CONTAINING PROTEIN-RELATED"/>
    <property type="match status" value="1"/>
</dbReference>
<dbReference type="GO" id="GO:0016846">
    <property type="term" value="F:carbon-sulfur lyase activity"/>
    <property type="evidence" value="ECO:0007669"/>
    <property type="project" value="InterPro"/>
</dbReference>
<dbReference type="EMBL" id="CP078073">
    <property type="protein sequence ID" value="QXL86978.1"/>
    <property type="molecule type" value="Genomic_DNA"/>
</dbReference>
<dbReference type="SUPFAM" id="SSF51316">
    <property type="entry name" value="Mss4-like"/>
    <property type="match status" value="1"/>
</dbReference>
<feature type="domain" description="CENP-V/GFA" evidence="5">
    <location>
        <begin position="13"/>
        <end position="142"/>
    </location>
</feature>
<name>A0A975YF36_9RHOB</name>
<evidence type="ECO:0000313" key="7">
    <source>
        <dbReference type="EMBL" id="QXL86978.1"/>
    </source>
</evidence>
<keyword evidence="3" id="KW-0862">Zinc</keyword>
<evidence type="ECO:0000256" key="1">
    <source>
        <dbReference type="ARBA" id="ARBA00005495"/>
    </source>
</evidence>
<comment type="similarity">
    <text evidence="1">Belongs to the Gfa family.</text>
</comment>
<sequence>MSIADPYRTTGVLHGQCLCKNVSITVNGDYIAAVGGCHCGICQKSNGVFWAAFQANADAVTWTGDVATFASTPFAERTFCPTCGSNLWLRDTGDKNAVFELMPALFPEAATFPLISEIYTDRAPAYVTLSGDHRRATRSEYESKNPHIEGDI</sequence>
<dbReference type="InterPro" id="IPR006913">
    <property type="entry name" value="CENP-V/GFA"/>
</dbReference>
<evidence type="ECO:0000313" key="6">
    <source>
        <dbReference type="EMBL" id="MBY4894306.1"/>
    </source>
</evidence>
<evidence type="ECO:0000256" key="2">
    <source>
        <dbReference type="ARBA" id="ARBA00022723"/>
    </source>
</evidence>
<evidence type="ECO:0000313" key="8">
    <source>
        <dbReference type="Proteomes" id="UP000693972"/>
    </source>
</evidence>
<dbReference type="RefSeq" id="WP_257893891.1">
    <property type="nucleotide sequence ID" value="NZ_JAIMBW010000001.1"/>
</dbReference>
<dbReference type="GO" id="GO:0046872">
    <property type="term" value="F:metal ion binding"/>
    <property type="evidence" value="ECO:0007669"/>
    <property type="project" value="UniProtKB-KW"/>
</dbReference>
<reference evidence="7 8" key="1">
    <citation type="submission" date="2021-07" db="EMBL/GenBank/DDBJ databases">
        <title>Karlodiniumbacter phycospheric gen. nov., sp. nov., a phycosphere bacterium isolated from karlodinium veneficum.</title>
        <authorList>
            <person name="Peng Y."/>
            <person name="Jiang L."/>
            <person name="Lee J."/>
        </authorList>
    </citation>
    <scope>NUCLEOTIDE SEQUENCE</scope>
    <source>
        <strain evidence="7 8">N5</strain>
    </source>
</reference>
<dbReference type="Pfam" id="PF04828">
    <property type="entry name" value="GFA"/>
    <property type="match status" value="1"/>
</dbReference>
<evidence type="ECO:0000256" key="3">
    <source>
        <dbReference type="ARBA" id="ARBA00022833"/>
    </source>
</evidence>
<dbReference type="InterPro" id="IPR011057">
    <property type="entry name" value="Mss4-like_sf"/>
</dbReference>
<keyword evidence="8" id="KW-1185">Reference proteome</keyword>
<dbReference type="Proteomes" id="UP000693972">
    <property type="component" value="Unassembled WGS sequence"/>
</dbReference>
<dbReference type="PANTHER" id="PTHR33337">
    <property type="entry name" value="GFA DOMAIN-CONTAINING PROTEIN"/>
    <property type="match status" value="1"/>
</dbReference>
<protein>
    <submittedName>
        <fullName evidence="7">GFA family protein</fullName>
    </submittedName>
</protein>